<dbReference type="Proteomes" id="UP001238179">
    <property type="component" value="Chromosome"/>
</dbReference>
<keyword evidence="1" id="KW-0732">Signal</keyword>
<dbReference type="KEGG" id="msil:METEAL_04440"/>
<gene>
    <name evidence="2" type="ORF">METEAL_04440</name>
</gene>
<name>A0AA48K7L8_9BACT</name>
<feature type="chain" id="PRO_5041215315" evidence="1">
    <location>
        <begin position="26"/>
        <end position="344"/>
    </location>
</feature>
<evidence type="ECO:0000313" key="3">
    <source>
        <dbReference type="Proteomes" id="UP001238179"/>
    </source>
</evidence>
<dbReference type="RefSeq" id="WP_316414156.1">
    <property type="nucleotide sequence ID" value="NZ_AP027080.1"/>
</dbReference>
<sequence length="344" mass="34808">MKPALTLLPCLALLALGCSSGTSDRGVLPQAPVSVLVGGSITREDRTEALYWKDGTAVPLVNEAGIHARVTGLAASGSDVYAVGGHSGHPAEGAVWKNGVLTLVQPPLHSPDPSFTGNPALAGIAVAGQDVYVAGTIFTNSPYSLAVAWKNGAGTVLGGGSVVSRTSAIFAKGSDVYVAGWDGSARYWKNGVAHGLGSSTGIGEVEAVAVTDAGEVLAVGYTVSTGGVQMATLWRNGEPVFLSDGLKGASAAALAVAGTDVYAAGYVVTGTTRRAAFWKNGVQTLLPATAGSSSGAYGIAPYGSDLYIVGYEDRTAVLWKNGTEIPLTDGRDSAWASSICLVHP</sequence>
<dbReference type="PROSITE" id="PS51257">
    <property type="entry name" value="PROKAR_LIPOPROTEIN"/>
    <property type="match status" value="1"/>
</dbReference>
<dbReference type="AlphaFoldDB" id="A0AA48K7L8"/>
<protein>
    <submittedName>
        <fullName evidence="2">Uncharacterized protein</fullName>
    </submittedName>
</protein>
<organism evidence="2 3">
    <name type="scientific">Mesoterricola silvestris</name>
    <dbReference type="NCBI Taxonomy" id="2927979"/>
    <lineage>
        <taxon>Bacteria</taxon>
        <taxon>Pseudomonadati</taxon>
        <taxon>Acidobacteriota</taxon>
        <taxon>Holophagae</taxon>
        <taxon>Holophagales</taxon>
        <taxon>Holophagaceae</taxon>
        <taxon>Mesoterricola</taxon>
    </lineage>
</organism>
<reference evidence="3" key="1">
    <citation type="journal article" date="2023" name="Int. J. Syst. Evol. Microbiol.">
        <title>Mesoterricola silvestris gen. nov., sp. nov., Mesoterricola sediminis sp. nov., Geothrix oryzae sp. nov., Geothrix edaphica sp. nov., Geothrix rubra sp. nov., and Geothrix limicola sp. nov., six novel members of Acidobacteriota isolated from soils.</title>
        <authorList>
            <person name="Itoh H."/>
            <person name="Sugisawa Y."/>
            <person name="Mise K."/>
            <person name="Xu Z."/>
            <person name="Kuniyasu M."/>
            <person name="Ushijima N."/>
            <person name="Kawano K."/>
            <person name="Kobayashi E."/>
            <person name="Shiratori Y."/>
            <person name="Masuda Y."/>
            <person name="Senoo K."/>
        </authorList>
    </citation>
    <scope>NUCLEOTIDE SEQUENCE [LARGE SCALE GENOMIC DNA]</scope>
    <source>
        <strain evidence="3">W79</strain>
    </source>
</reference>
<dbReference type="EMBL" id="AP027080">
    <property type="protein sequence ID" value="BDU71270.1"/>
    <property type="molecule type" value="Genomic_DNA"/>
</dbReference>
<keyword evidence="3" id="KW-1185">Reference proteome</keyword>
<evidence type="ECO:0000313" key="2">
    <source>
        <dbReference type="EMBL" id="BDU71270.1"/>
    </source>
</evidence>
<proteinExistence type="predicted"/>
<dbReference type="Gene3D" id="2.130.10.10">
    <property type="entry name" value="YVTN repeat-like/Quinoprotein amine dehydrogenase"/>
    <property type="match status" value="1"/>
</dbReference>
<accession>A0AA48K7L8</accession>
<evidence type="ECO:0000256" key="1">
    <source>
        <dbReference type="SAM" id="SignalP"/>
    </source>
</evidence>
<feature type="signal peptide" evidence="1">
    <location>
        <begin position="1"/>
        <end position="25"/>
    </location>
</feature>
<dbReference type="InterPro" id="IPR015943">
    <property type="entry name" value="WD40/YVTN_repeat-like_dom_sf"/>
</dbReference>